<name>A0AB34J9L4_PRYPA</name>
<evidence type="ECO:0000313" key="1">
    <source>
        <dbReference type="EMBL" id="KAL1516014.1"/>
    </source>
</evidence>
<protein>
    <recommendedName>
        <fullName evidence="3">Protein-serine/threonine kinase</fullName>
    </recommendedName>
</protein>
<sequence>MITAGLWRVGGAAARRFSSAALPRLTLEQALTSSHMIQSAIESPPALQLLRAARERTDAAEKWQLVNQVLIQATLQVSTSLGFPASAQGFEAYTRAFSDLLRTDSDEARRALQQTVDARWAMLLRHGYGCDPAPPLTLQQARALVIDLVDSLQEPELLRQLDGSSAGLTGRLSTEERQTMVGRILVQEQMKVLGTHGFRGAEGFAQAQVCLMAHASDAVVTAALASAMQNLYARAGIDLMAALRQATTAAT</sequence>
<dbReference type="EMBL" id="JBGBPQ010000011">
    <property type="protein sequence ID" value="KAL1516014.1"/>
    <property type="molecule type" value="Genomic_DNA"/>
</dbReference>
<comment type="caution">
    <text evidence="1">The sequence shown here is derived from an EMBL/GenBank/DDBJ whole genome shotgun (WGS) entry which is preliminary data.</text>
</comment>
<evidence type="ECO:0000313" key="2">
    <source>
        <dbReference type="Proteomes" id="UP001515480"/>
    </source>
</evidence>
<reference evidence="1 2" key="1">
    <citation type="journal article" date="2024" name="Science">
        <title>Giant polyketide synthase enzymes in the biosynthesis of giant marine polyether toxins.</title>
        <authorList>
            <person name="Fallon T.R."/>
            <person name="Shende V.V."/>
            <person name="Wierzbicki I.H."/>
            <person name="Pendleton A.L."/>
            <person name="Watervoot N.F."/>
            <person name="Auber R.P."/>
            <person name="Gonzalez D.J."/>
            <person name="Wisecaver J.H."/>
            <person name="Moore B.S."/>
        </authorList>
    </citation>
    <scope>NUCLEOTIDE SEQUENCE [LARGE SCALE GENOMIC DNA]</scope>
    <source>
        <strain evidence="1 2">12B1</strain>
    </source>
</reference>
<dbReference type="Proteomes" id="UP001515480">
    <property type="component" value="Unassembled WGS sequence"/>
</dbReference>
<proteinExistence type="predicted"/>
<keyword evidence="2" id="KW-1185">Reference proteome</keyword>
<dbReference type="AlphaFoldDB" id="A0AB34J9L4"/>
<evidence type="ECO:0008006" key="3">
    <source>
        <dbReference type="Google" id="ProtNLM"/>
    </source>
</evidence>
<accession>A0AB34J9L4</accession>
<organism evidence="1 2">
    <name type="scientific">Prymnesium parvum</name>
    <name type="common">Toxic golden alga</name>
    <dbReference type="NCBI Taxonomy" id="97485"/>
    <lineage>
        <taxon>Eukaryota</taxon>
        <taxon>Haptista</taxon>
        <taxon>Haptophyta</taxon>
        <taxon>Prymnesiophyceae</taxon>
        <taxon>Prymnesiales</taxon>
        <taxon>Prymnesiaceae</taxon>
        <taxon>Prymnesium</taxon>
    </lineage>
</organism>
<gene>
    <name evidence="1" type="ORF">AB1Y20_002627</name>
</gene>